<organism evidence="1 2">
    <name type="scientific">Metarhizium album (strain ARSEF 1941)</name>
    <dbReference type="NCBI Taxonomy" id="1081103"/>
    <lineage>
        <taxon>Eukaryota</taxon>
        <taxon>Fungi</taxon>
        <taxon>Dikarya</taxon>
        <taxon>Ascomycota</taxon>
        <taxon>Pezizomycotina</taxon>
        <taxon>Sordariomycetes</taxon>
        <taxon>Hypocreomycetidae</taxon>
        <taxon>Hypocreales</taxon>
        <taxon>Clavicipitaceae</taxon>
        <taxon>Metarhizium</taxon>
    </lineage>
</organism>
<evidence type="ECO:0000313" key="1">
    <source>
        <dbReference type="EMBL" id="KHN97402.1"/>
    </source>
</evidence>
<evidence type="ECO:0000313" key="2">
    <source>
        <dbReference type="Proteomes" id="UP000030816"/>
    </source>
</evidence>
<keyword evidence="2" id="KW-1185">Reference proteome</keyword>
<dbReference type="HOGENOM" id="CLU_475732_0_0_1"/>
<proteinExistence type="predicted"/>
<comment type="caution">
    <text evidence="1">The sequence shown here is derived from an EMBL/GenBank/DDBJ whole genome shotgun (WGS) entry which is preliminary data.</text>
</comment>
<name>A0A0B2WVC2_METAS</name>
<sequence length="573" mass="64619">MEDLDAVLLDDLQSIGGVNLPYRAWHYISPLEQQTPAPRVWIYEIATGPNTLIFPGEPPRVRGIGGIVWSQVTRVTELSLSHPSIRDHVEDLTDDTPLYPPFLNSVEWTWMQNPDYDRRWETYGGVQGIPFTFFSDPPRSATPQEVRDVMTLVTSSQLFPDQARRQVLQELLDWNVEREPHRNFPLLRRGQPPRLDTSALSQIDWSKVQIPPQIQMALLSGLANVAQCGQALRLFKNFFLDEGPKRERRGQKGDACNQLADFIKDNKGNRNISQPLCQKIRKIELTIALSDELAEGSWDQIGGTLEGPAGKAEFFFAEAPDAGTQKTIAVDVRKYFKSDEINLDGIDTMTINAQGIFSNSWNALRNDEFKIKDIIIRAECSDPTFKAENNKYVGINTAYQHPGRESLFDFTGPYTKKTVGTLKIRPSDWSFNPPCTVIKDLTYHFMLADELGGGTYDSIYFTLGQGKKVALGSDLGRGFSKKDAINLQAIFGSKTLDLRDLGSVTLWDDSSEIPFFNSDEWYFKGITFSATCTDVSKTVEMRKFESVYARLQRRDNAVVWSGDVSPNDWLGVA</sequence>
<dbReference type="GeneID" id="63739454"/>
<dbReference type="Proteomes" id="UP000030816">
    <property type="component" value="Unassembled WGS sequence"/>
</dbReference>
<reference evidence="1 2" key="1">
    <citation type="journal article" date="2014" name="Proc. Natl. Acad. Sci. U.S.A.">
        <title>Trajectory and genomic determinants of fungal-pathogen speciation and host adaptation.</title>
        <authorList>
            <person name="Hu X."/>
            <person name="Xiao G."/>
            <person name="Zheng P."/>
            <person name="Shang Y."/>
            <person name="Su Y."/>
            <person name="Zhang X."/>
            <person name="Liu X."/>
            <person name="Zhan S."/>
            <person name="St Leger R.J."/>
            <person name="Wang C."/>
        </authorList>
    </citation>
    <scope>NUCLEOTIDE SEQUENCE [LARGE SCALE GENOMIC DNA]</scope>
    <source>
        <strain evidence="1 2">ARSEF 1941</strain>
    </source>
</reference>
<dbReference type="AlphaFoldDB" id="A0A0B2WVC2"/>
<dbReference type="OrthoDB" id="4924915at2759"/>
<gene>
    <name evidence="1" type="ORF">MAM_04999</name>
</gene>
<dbReference type="EMBL" id="AZHE01000011">
    <property type="protein sequence ID" value="KHN97402.1"/>
    <property type="molecule type" value="Genomic_DNA"/>
</dbReference>
<dbReference type="RefSeq" id="XP_040678468.1">
    <property type="nucleotide sequence ID" value="XM_040823797.1"/>
</dbReference>
<accession>A0A0B2WVC2</accession>
<protein>
    <submittedName>
        <fullName evidence="1">Protein-tyrosine phosphatase</fullName>
    </submittedName>
</protein>
<dbReference type="STRING" id="1081103.A0A0B2WVC2"/>